<dbReference type="InterPro" id="IPR036465">
    <property type="entry name" value="vWFA_dom_sf"/>
</dbReference>
<reference evidence="3 4" key="1">
    <citation type="submission" date="2018-11" db="EMBL/GenBank/DDBJ databases">
        <title>Genome assembly of Steccherinum ochraceum LE-BIN_3174, the white-rot fungus of the Steccherinaceae family (The Residual Polyporoid clade, Polyporales, Basidiomycota).</title>
        <authorList>
            <person name="Fedorova T.V."/>
            <person name="Glazunova O.A."/>
            <person name="Landesman E.O."/>
            <person name="Moiseenko K.V."/>
            <person name="Psurtseva N.V."/>
            <person name="Savinova O.S."/>
            <person name="Shakhova N.V."/>
            <person name="Tyazhelova T.V."/>
            <person name="Vasina D.V."/>
        </authorList>
    </citation>
    <scope>NUCLEOTIDE SEQUENCE [LARGE SCALE GENOMIC DNA]</scope>
    <source>
        <strain evidence="3 4">LE-BIN_3174</strain>
    </source>
</reference>
<feature type="region of interest" description="Disordered" evidence="1">
    <location>
        <begin position="1"/>
        <end position="59"/>
    </location>
</feature>
<dbReference type="PROSITE" id="PS50234">
    <property type="entry name" value="VWFA"/>
    <property type="match status" value="1"/>
</dbReference>
<dbReference type="Gene3D" id="3.40.50.410">
    <property type="entry name" value="von Willebrand factor, type A domain"/>
    <property type="match status" value="1"/>
</dbReference>
<evidence type="ECO:0000256" key="1">
    <source>
        <dbReference type="SAM" id="MobiDB-lite"/>
    </source>
</evidence>
<feature type="domain" description="VWFA" evidence="2">
    <location>
        <begin position="1919"/>
        <end position="2136"/>
    </location>
</feature>
<organism evidence="3 4">
    <name type="scientific">Steccherinum ochraceum</name>
    <dbReference type="NCBI Taxonomy" id="92696"/>
    <lineage>
        <taxon>Eukaryota</taxon>
        <taxon>Fungi</taxon>
        <taxon>Dikarya</taxon>
        <taxon>Basidiomycota</taxon>
        <taxon>Agaricomycotina</taxon>
        <taxon>Agaricomycetes</taxon>
        <taxon>Polyporales</taxon>
        <taxon>Steccherinaceae</taxon>
        <taxon>Steccherinum</taxon>
    </lineage>
</organism>
<dbReference type="PANTHER" id="PTHR22796:SF1">
    <property type="entry name" value="VWFA DOMAIN-CONTAINING PROTEIN"/>
    <property type="match status" value="1"/>
</dbReference>
<dbReference type="SUPFAM" id="SSF52540">
    <property type="entry name" value="P-loop containing nucleoside triphosphate hydrolases"/>
    <property type="match status" value="1"/>
</dbReference>
<protein>
    <recommendedName>
        <fullName evidence="2">VWFA domain-containing protein</fullName>
    </recommendedName>
</protein>
<comment type="caution">
    <text evidence="3">The sequence shown here is derived from an EMBL/GenBank/DDBJ whole genome shotgun (WGS) entry which is preliminary data.</text>
</comment>
<dbReference type="SMART" id="SM00327">
    <property type="entry name" value="VWA"/>
    <property type="match status" value="1"/>
</dbReference>
<name>A0A4V2MVT7_9APHY</name>
<sequence length="2153" mass="241315">MAHQASDTLLRPPAEAEDTHELRTVSSNASFRSAAEDFHPEVEREHESSVFDASEGDAYGQRDYRDSDLATEIKGLYRILDLVNEQGSGGLVDKIVISQESLEKFMNDIRPGSYKSMTRIDFSALDSVLVRPQGIYGSRSEIVRFLGDLGVIDVPTAGLLRNCRDAYSVHASSRTMRSGLYMLRVSAESPVYVIYWPEDTTWNYNASSSAQKNRVTFMRQVYLTKITDQIVALISDVHASAIQWNDPAQDVSVEVDDDEIDRLFSFQVEKTNEKEEQAAARAGFTMELTKKKGKTREECPPGVDARALLPRLVPGETMCGVLEVKATRSRMSSTPMKDLFTEVRIKTFLRDKSFRLSFSLSDAALQNLFLLGLGTTRAFDITASYQTQRSAAFKSYTETKNKRVDDFKRQQAELHELLNAALQDAIANAIHDKFNTLDPAKLTGKTADKERYEKQQEHLQQLLGSQPDFETRVNEVISRNRIKITSKEFKDDKSLILAVEAALRAKPGVSEDEQDRIIWSVMGGPTPEKAERKGGFFRSWVQSAASILPGGQSKESVVARDMSDTDFLDRLDVLSTDYPILDPLILSCTDRAYAALSAMVRTQSHALTRDAEDIQIENFVKRVEKDLNTRLQAETDALRKDYLQAVENSFITEPKYFTLVNDVWPEKSSSYWNILCDIEKRSDATLQHTIHPLMLSEDDRQDLQTDPSFVPTPRILTSNSFDFPLPLDHRVLHIQILEESRCLLVTETAFGSVRVFLERWQDLGAAVQNDRPKKILHREKIGRDSLLAYDENERMLAVCASQKLSLHVFVFDELYTVLQGFGSAVELKPWYEGHTQLIHMAFVCGSNEELVFVDDVGMARVYSLTTQQFRPASIRFQRTPSQISSSPDGACLLSAEYDSAGLHLRAYHWSNFGATDGIRLDVPDLPRDSRIITSFGNRSQMHYIGLDMEARRCKSFALDITRRVTEFMFKEKGGTKARLAGGGNVSSTHNSLVDCFADVWTRFPVVPAVRRNTVKADGGRRPTSITFVCNLESSSFQSHFDDLVTQFERTTRKPTDSKLAQIRIKASPYEQFISKSYGLDLSELRAGEWLVDILCLIPIHIAVTRDNRFIPLKDGVWSSQLERTLLGATVSQIVDSLTFGWYESIFESYMASKPVRVVSSMGEQSVGKSFALNHLVDTSFAGSAMRTTEGVWMSVTPTEESLIVALDFEGVHSIERSAQEDTLLVLFNTALSNLVLFRNNFAISRDIAGLFQSFQSSSTVLDPAANPTLFKSMLDVVESDKTEITKEFRLKFQKIVEVEQGSNFISRLHGGSLSIIPWPVIESRQFYTLFPALKKILDKQEVTHRNASIFLQTMKTLMAKLKANDWGALDQNLASHRAQQLLGMLPPVSYNGDRRTYSQDIDSGAPIGSPDTDSPFYLSEAGDVEVVLSEKRAKYLEILLGATIQDDRRFDGRQGQWTKDTQESLDLLATLRVEHVREWIDVNVSRFAQDSSQLQEPSEPTSSFVDCSVLLVNSHVSRPTTTMVHTTAALRIVALILATTLRIMGVIMRSKIADSPPDMPKTIYAISPRICVVTSAISSAGPAVWRDVPNPLGMKMTHICVRQSIISAVNHAVCRISVYTMVQSTAVQAVAKFQFMILIMFMNARSNPAQSNVNYARGFAPMLTIYMHCPRAPQSIFADKTIRVTRYASNAAFVRSKLHRSLWKQPLPGGIRLFSTPSIRKVPLIPDTCTISSIDGVAVSKRLPCVVRILPGETSHGGDHVHSSERKPFHYCETRCEDCGYFCMLPLGHPQQEHETSHGSMSRTKWAIEGPEGTKVEVNGRQFGSRDDGAPMLCNMLCMDMGRHIHIDYCRSETADTCSGTDLVHIDAPVSPNPARPKDYISHALYWRRLGFKDPYSHDDQDTFKKCCKNPAQLQPAFHVIFVVDRLVFLSLSMGKSDRKPLPNTPVTARLVKRHNNRLGAVYSSLHGFWVARNAAVNPGTGPMIGRRDAYSIIFFDRNVDTSLENDFSSTPEQLTTHVLSYRTGRGTNFTQALDTARIVMDRNWSLERSPVIIFLSDGQAQVADNTVRDLCNRAVARGRPVSLHTVAFGPRNQVLRRMAHIAGEVENRAPADPMHPLVASSYTEALDTIRLAETFLGFAESLRKPRGALMHG</sequence>
<accession>A0A4V2MVT7</accession>
<evidence type="ECO:0000313" key="4">
    <source>
        <dbReference type="Proteomes" id="UP000292702"/>
    </source>
</evidence>
<evidence type="ECO:0000259" key="2">
    <source>
        <dbReference type="PROSITE" id="PS50234"/>
    </source>
</evidence>
<dbReference type="Pfam" id="PF02263">
    <property type="entry name" value="GBP"/>
    <property type="match status" value="1"/>
</dbReference>
<dbReference type="OrthoDB" id="2343366at2759"/>
<evidence type="ECO:0000313" key="3">
    <source>
        <dbReference type="EMBL" id="TCD63827.1"/>
    </source>
</evidence>
<dbReference type="InterPro" id="IPR002035">
    <property type="entry name" value="VWF_A"/>
</dbReference>
<dbReference type="GO" id="GO:0005525">
    <property type="term" value="F:GTP binding"/>
    <property type="evidence" value="ECO:0007669"/>
    <property type="project" value="InterPro"/>
</dbReference>
<dbReference type="Proteomes" id="UP000292702">
    <property type="component" value="Unassembled WGS sequence"/>
</dbReference>
<keyword evidence="4" id="KW-1185">Reference proteome</keyword>
<dbReference type="Gene3D" id="3.40.50.300">
    <property type="entry name" value="P-loop containing nucleotide triphosphate hydrolases"/>
    <property type="match status" value="1"/>
</dbReference>
<dbReference type="InterPro" id="IPR015894">
    <property type="entry name" value="Guanylate-bd_N"/>
</dbReference>
<dbReference type="EMBL" id="RWJN01000272">
    <property type="protein sequence ID" value="TCD63827.1"/>
    <property type="molecule type" value="Genomic_DNA"/>
</dbReference>
<dbReference type="PANTHER" id="PTHR22796">
    <property type="entry name" value="URG4-RELATED"/>
    <property type="match status" value="1"/>
</dbReference>
<dbReference type="GO" id="GO:0003924">
    <property type="term" value="F:GTPase activity"/>
    <property type="evidence" value="ECO:0007669"/>
    <property type="project" value="InterPro"/>
</dbReference>
<dbReference type="SUPFAM" id="SSF53300">
    <property type="entry name" value="vWA-like"/>
    <property type="match status" value="1"/>
</dbReference>
<dbReference type="STRING" id="92696.A0A4V2MVT7"/>
<proteinExistence type="predicted"/>
<gene>
    <name evidence="3" type="ORF">EIP91_004894</name>
</gene>
<dbReference type="InterPro" id="IPR027417">
    <property type="entry name" value="P-loop_NTPase"/>
</dbReference>
<feature type="compositionally biased region" description="Basic and acidic residues" evidence="1">
    <location>
        <begin position="34"/>
        <end position="49"/>
    </location>
</feature>
<dbReference type="CDD" id="cd00198">
    <property type="entry name" value="vWFA"/>
    <property type="match status" value="1"/>
</dbReference>